<keyword evidence="5 6" id="KW-0472">Membrane</keyword>
<sequence length="341" mass="35326">MTAREILLALPVLAALACLPLLGPPDYFMHLAITALLIALACTGWALMGRFGLVSFGHGAFLGIAAYSMALLWNLAGLTPWIGLPLGVALAALAAALLGWPAFRLRVVGHYFALVTLAAGEIVRILVTATRSVTGGSLGMTPNQAPPGEALAAMQLGKAGFWWLALLAWAGGLLAWRLLDRSMTSKALAAVAEDEDAAASIGIRVAREKLKVTLLSAAFAGLAGGLMAQYRMYLNPETLAGLGISLQIVFGALAGGMYSLIGPTIGALFTIGLDETLRVAFGTQFIGAAPLIYGLLLVLFVLFLPRGIAGLLERRPRRAPAAARAAPAEAAAVPAADPPRA</sequence>
<dbReference type="RefSeq" id="WP_220118631.1">
    <property type="nucleotide sequence ID" value="NZ_JAHZUY010000056.1"/>
</dbReference>
<evidence type="ECO:0000256" key="5">
    <source>
        <dbReference type="ARBA" id="ARBA00023136"/>
    </source>
</evidence>
<comment type="subcellular location">
    <subcellularLocation>
        <location evidence="1">Cell membrane</location>
        <topology evidence="1">Multi-pass membrane protein</topology>
    </subcellularLocation>
</comment>
<evidence type="ECO:0000313" key="8">
    <source>
        <dbReference type="Proteomes" id="UP001519924"/>
    </source>
</evidence>
<dbReference type="EMBL" id="JAHZUY010000056">
    <property type="protein sequence ID" value="MBW8270849.1"/>
    <property type="molecule type" value="Genomic_DNA"/>
</dbReference>
<feature type="transmembrane region" description="Helical" evidence="6">
    <location>
        <begin position="107"/>
        <end position="127"/>
    </location>
</feature>
<feature type="transmembrane region" description="Helical" evidence="6">
    <location>
        <begin position="285"/>
        <end position="304"/>
    </location>
</feature>
<dbReference type="PROSITE" id="PS51257">
    <property type="entry name" value="PROKAR_LIPOPROTEIN"/>
    <property type="match status" value="1"/>
</dbReference>
<keyword evidence="2" id="KW-1003">Cell membrane</keyword>
<feature type="transmembrane region" description="Helical" evidence="6">
    <location>
        <begin position="244"/>
        <end position="273"/>
    </location>
</feature>
<accession>A0ABS7F5F1</accession>
<dbReference type="Proteomes" id="UP001519924">
    <property type="component" value="Unassembled WGS sequence"/>
</dbReference>
<evidence type="ECO:0000256" key="4">
    <source>
        <dbReference type="ARBA" id="ARBA00022989"/>
    </source>
</evidence>
<keyword evidence="3 6" id="KW-0812">Transmembrane</keyword>
<feature type="transmembrane region" description="Helical" evidence="6">
    <location>
        <begin position="161"/>
        <end position="179"/>
    </location>
</feature>
<keyword evidence="4 6" id="KW-1133">Transmembrane helix</keyword>
<proteinExistence type="predicted"/>
<feature type="transmembrane region" description="Helical" evidence="6">
    <location>
        <begin position="59"/>
        <end position="76"/>
    </location>
</feature>
<feature type="transmembrane region" description="Helical" evidence="6">
    <location>
        <begin position="27"/>
        <end position="47"/>
    </location>
</feature>
<reference evidence="7 8" key="1">
    <citation type="submission" date="2021-08" db="EMBL/GenBank/DDBJ databases">
        <title>Caldovatus sediminis gen. nov., sp. nov., a moderately thermophilic bacterium isolated from a hot spring.</title>
        <authorList>
            <person name="Hu C.-J."/>
            <person name="Li W.-J."/>
            <person name="Xian W.-D."/>
        </authorList>
    </citation>
    <scope>NUCLEOTIDE SEQUENCE [LARGE SCALE GENOMIC DNA]</scope>
    <source>
        <strain evidence="7 8">SYSU G05006</strain>
    </source>
</reference>
<name>A0ABS7F5F1_9PROT</name>
<keyword evidence="8" id="KW-1185">Reference proteome</keyword>
<evidence type="ECO:0000256" key="3">
    <source>
        <dbReference type="ARBA" id="ARBA00022692"/>
    </source>
</evidence>
<evidence type="ECO:0000313" key="7">
    <source>
        <dbReference type="EMBL" id="MBW8270849.1"/>
    </source>
</evidence>
<protein>
    <submittedName>
        <fullName evidence="7">Branched-chain amino acid ABC transporter permease</fullName>
    </submittedName>
</protein>
<dbReference type="InterPro" id="IPR001851">
    <property type="entry name" value="ABC_transp_permease"/>
</dbReference>
<evidence type="ECO:0000256" key="6">
    <source>
        <dbReference type="SAM" id="Phobius"/>
    </source>
</evidence>
<comment type="caution">
    <text evidence="7">The sequence shown here is derived from an EMBL/GenBank/DDBJ whole genome shotgun (WGS) entry which is preliminary data.</text>
</comment>
<gene>
    <name evidence="7" type="ORF">K1J50_15300</name>
</gene>
<dbReference type="InterPro" id="IPR043428">
    <property type="entry name" value="LivM-like"/>
</dbReference>
<evidence type="ECO:0000256" key="2">
    <source>
        <dbReference type="ARBA" id="ARBA00022475"/>
    </source>
</evidence>
<dbReference type="PANTHER" id="PTHR30482:SF10">
    <property type="entry name" value="HIGH-AFFINITY BRANCHED-CHAIN AMINO ACID TRANSPORT PROTEIN BRAE"/>
    <property type="match status" value="1"/>
</dbReference>
<dbReference type="Pfam" id="PF02653">
    <property type="entry name" value="BPD_transp_2"/>
    <property type="match status" value="1"/>
</dbReference>
<feature type="transmembrane region" description="Helical" evidence="6">
    <location>
        <begin position="212"/>
        <end position="232"/>
    </location>
</feature>
<organism evidence="7 8">
    <name type="scientific">Caldovatus aquaticus</name>
    <dbReference type="NCBI Taxonomy" id="2865671"/>
    <lineage>
        <taxon>Bacteria</taxon>
        <taxon>Pseudomonadati</taxon>
        <taxon>Pseudomonadota</taxon>
        <taxon>Alphaproteobacteria</taxon>
        <taxon>Acetobacterales</taxon>
        <taxon>Roseomonadaceae</taxon>
        <taxon>Caldovatus</taxon>
    </lineage>
</organism>
<dbReference type="CDD" id="cd06581">
    <property type="entry name" value="TM_PBP1_LivM_like"/>
    <property type="match status" value="1"/>
</dbReference>
<evidence type="ECO:0000256" key="1">
    <source>
        <dbReference type="ARBA" id="ARBA00004651"/>
    </source>
</evidence>
<dbReference type="PANTHER" id="PTHR30482">
    <property type="entry name" value="HIGH-AFFINITY BRANCHED-CHAIN AMINO ACID TRANSPORT SYSTEM PERMEASE"/>
    <property type="match status" value="1"/>
</dbReference>
<feature type="transmembrane region" description="Helical" evidence="6">
    <location>
        <begin position="82"/>
        <end position="100"/>
    </location>
</feature>